<keyword evidence="2" id="KW-1185">Reference proteome</keyword>
<proteinExistence type="predicted"/>
<protein>
    <submittedName>
        <fullName evidence="1">Uncharacterized protein</fullName>
    </submittedName>
</protein>
<reference evidence="1" key="1">
    <citation type="submission" date="2024-03" db="EMBL/GenBank/DDBJ databases">
        <title>Human intestinal bacterial collection.</title>
        <authorList>
            <person name="Pauvert C."/>
            <person name="Hitch T.C.A."/>
            <person name="Clavel T."/>
        </authorList>
    </citation>
    <scope>NUCLEOTIDE SEQUENCE</scope>
    <source>
        <strain evidence="1">CLA-AA-H227</strain>
    </source>
</reference>
<gene>
    <name evidence="1" type="ORF">WMO40_20730</name>
</gene>
<dbReference type="Proteomes" id="UP001439875">
    <property type="component" value="Unassembled WGS sequence"/>
</dbReference>
<accession>A0ACC6SJ94</accession>
<evidence type="ECO:0000313" key="1">
    <source>
        <dbReference type="EMBL" id="MEQ2529104.1"/>
    </source>
</evidence>
<evidence type="ECO:0000313" key="2">
    <source>
        <dbReference type="Proteomes" id="UP001439875"/>
    </source>
</evidence>
<dbReference type="EMBL" id="JBBMEW010000027">
    <property type="protein sequence ID" value="MEQ2529104.1"/>
    <property type="molecule type" value="Genomic_DNA"/>
</dbReference>
<comment type="caution">
    <text evidence="1">The sequence shown here is derived from an EMBL/GenBank/DDBJ whole genome shotgun (WGS) entry which is preliminary data.</text>
</comment>
<sequence>MEKSTEKIFLNYPNVKKRFEGEDVPLTNTEEVFYQLALFVSDPEKYSFNTGLFYKYLTNEDLIFGLRILIDFFQKDTVLIQNKRNAFINAGELEDEILYNQTTFAKYLKERGLNYTPTKLGTYYRREKQNPTGKFPLEDISVNGTPYWVETTVQAYANELLARKEKEGEKNIE</sequence>
<organism evidence="1 2">
    <name type="scientific">Robertmurraya yapensis</name>
    <name type="common">ex Hitch et al 2024</name>
    <dbReference type="NCBI Taxonomy" id="3133160"/>
    <lineage>
        <taxon>Bacteria</taxon>
        <taxon>Bacillati</taxon>
        <taxon>Bacillota</taxon>
        <taxon>Bacilli</taxon>
        <taxon>Bacillales</taxon>
        <taxon>Bacillaceae</taxon>
        <taxon>Robertmurraya</taxon>
    </lineage>
</organism>
<name>A0ACC6SJ94_9BACI</name>